<sequence length="189" mass="21232">MAGRRTDMRERIRSVAMQLFSEQGYENTSMREIAERLSVTKAALYYHFKAKEDIVISLSDELRAGVDAILAWAATQPPGPETGQQILARYGDVMHGVGRDMVRFMAENQPAFRRLEIGAVLRYQFVQVAAAMTAHDPTPLCVFHARQALLATSWSITMTSDLDLTDDQLRTAAAAIAYDIFTRTYRPLD</sequence>
<feature type="DNA-binding region" description="H-T-H motif" evidence="4">
    <location>
        <begin position="29"/>
        <end position="48"/>
    </location>
</feature>
<feature type="domain" description="HTH tetR-type" evidence="5">
    <location>
        <begin position="6"/>
        <end position="66"/>
    </location>
</feature>
<proteinExistence type="predicted"/>
<evidence type="ECO:0000313" key="6">
    <source>
        <dbReference type="EMBL" id="MFF0454364.1"/>
    </source>
</evidence>
<dbReference type="Gene3D" id="1.10.357.10">
    <property type="entry name" value="Tetracycline Repressor, domain 2"/>
    <property type="match status" value="1"/>
</dbReference>
<evidence type="ECO:0000256" key="1">
    <source>
        <dbReference type="ARBA" id="ARBA00023015"/>
    </source>
</evidence>
<keyword evidence="1" id="KW-0805">Transcription regulation</keyword>
<evidence type="ECO:0000259" key="5">
    <source>
        <dbReference type="PROSITE" id="PS50977"/>
    </source>
</evidence>
<dbReference type="SUPFAM" id="SSF46689">
    <property type="entry name" value="Homeodomain-like"/>
    <property type="match status" value="1"/>
</dbReference>
<dbReference type="PROSITE" id="PS50977">
    <property type="entry name" value="HTH_TETR_2"/>
    <property type="match status" value="1"/>
</dbReference>
<organism evidence="6 7">
    <name type="scientific">Nocardia africana</name>
    <dbReference type="NCBI Taxonomy" id="134964"/>
    <lineage>
        <taxon>Bacteria</taxon>
        <taxon>Bacillati</taxon>
        <taxon>Actinomycetota</taxon>
        <taxon>Actinomycetes</taxon>
        <taxon>Mycobacteriales</taxon>
        <taxon>Nocardiaceae</taxon>
        <taxon>Nocardia</taxon>
    </lineage>
</organism>
<gene>
    <name evidence="6" type="ORF">ACFYTH_13435</name>
</gene>
<keyword evidence="2 4" id="KW-0238">DNA-binding</keyword>
<dbReference type="PANTHER" id="PTHR30055">
    <property type="entry name" value="HTH-TYPE TRANSCRIPTIONAL REGULATOR RUTR"/>
    <property type="match status" value="1"/>
</dbReference>
<accession>A0ABW6NL42</accession>
<reference evidence="6 7" key="1">
    <citation type="submission" date="2024-10" db="EMBL/GenBank/DDBJ databases">
        <title>The Natural Products Discovery Center: Release of the First 8490 Sequenced Strains for Exploring Actinobacteria Biosynthetic Diversity.</title>
        <authorList>
            <person name="Kalkreuter E."/>
            <person name="Kautsar S.A."/>
            <person name="Yang D."/>
            <person name="Bader C.D."/>
            <person name="Teijaro C.N."/>
            <person name="Fluegel L."/>
            <person name="Davis C.M."/>
            <person name="Simpson J.R."/>
            <person name="Lauterbach L."/>
            <person name="Steele A.D."/>
            <person name="Gui C."/>
            <person name="Meng S."/>
            <person name="Li G."/>
            <person name="Viehrig K."/>
            <person name="Ye F."/>
            <person name="Su P."/>
            <person name="Kiefer A.F."/>
            <person name="Nichols A."/>
            <person name="Cepeda A.J."/>
            <person name="Yan W."/>
            <person name="Fan B."/>
            <person name="Jiang Y."/>
            <person name="Adhikari A."/>
            <person name="Zheng C.-J."/>
            <person name="Schuster L."/>
            <person name="Cowan T.M."/>
            <person name="Smanski M.J."/>
            <person name="Chevrette M.G."/>
            <person name="De Carvalho L.P.S."/>
            <person name="Shen B."/>
        </authorList>
    </citation>
    <scope>NUCLEOTIDE SEQUENCE [LARGE SCALE GENOMIC DNA]</scope>
    <source>
        <strain evidence="6 7">NPDC004550</strain>
    </source>
</reference>
<dbReference type="PANTHER" id="PTHR30055:SF234">
    <property type="entry name" value="HTH-TYPE TRANSCRIPTIONAL REGULATOR BETI"/>
    <property type="match status" value="1"/>
</dbReference>
<protein>
    <submittedName>
        <fullName evidence="6">TetR/AcrR family transcriptional regulator</fullName>
    </submittedName>
</protein>
<dbReference type="EMBL" id="JBIALX010000005">
    <property type="protein sequence ID" value="MFF0454364.1"/>
    <property type="molecule type" value="Genomic_DNA"/>
</dbReference>
<dbReference type="InterPro" id="IPR009057">
    <property type="entry name" value="Homeodomain-like_sf"/>
</dbReference>
<dbReference type="Pfam" id="PF00440">
    <property type="entry name" value="TetR_N"/>
    <property type="match status" value="1"/>
</dbReference>
<dbReference type="Proteomes" id="UP001601521">
    <property type="component" value="Unassembled WGS sequence"/>
</dbReference>
<name>A0ABW6NL42_9NOCA</name>
<keyword evidence="7" id="KW-1185">Reference proteome</keyword>
<dbReference type="InterPro" id="IPR023772">
    <property type="entry name" value="DNA-bd_HTH_TetR-type_CS"/>
</dbReference>
<dbReference type="InterPro" id="IPR050109">
    <property type="entry name" value="HTH-type_TetR-like_transc_reg"/>
</dbReference>
<keyword evidence="3" id="KW-0804">Transcription</keyword>
<dbReference type="InterPro" id="IPR001647">
    <property type="entry name" value="HTH_TetR"/>
</dbReference>
<evidence type="ECO:0000256" key="2">
    <source>
        <dbReference type="ARBA" id="ARBA00023125"/>
    </source>
</evidence>
<evidence type="ECO:0000313" key="7">
    <source>
        <dbReference type="Proteomes" id="UP001601521"/>
    </source>
</evidence>
<dbReference type="PROSITE" id="PS01081">
    <property type="entry name" value="HTH_TETR_1"/>
    <property type="match status" value="1"/>
</dbReference>
<comment type="caution">
    <text evidence="6">The sequence shown here is derived from an EMBL/GenBank/DDBJ whole genome shotgun (WGS) entry which is preliminary data.</text>
</comment>
<evidence type="ECO:0000256" key="4">
    <source>
        <dbReference type="PROSITE-ProRule" id="PRU00335"/>
    </source>
</evidence>
<evidence type="ECO:0000256" key="3">
    <source>
        <dbReference type="ARBA" id="ARBA00023163"/>
    </source>
</evidence>
<dbReference type="PRINTS" id="PR00455">
    <property type="entry name" value="HTHTETR"/>
</dbReference>
<dbReference type="RefSeq" id="WP_387251239.1">
    <property type="nucleotide sequence ID" value="NZ_JBIALX010000005.1"/>
</dbReference>